<dbReference type="EMBL" id="JXTC01000235">
    <property type="protein sequence ID" value="PON79548.1"/>
    <property type="molecule type" value="Genomic_DNA"/>
</dbReference>
<dbReference type="PANTHER" id="PTHR32011">
    <property type="entry name" value="OS08G0472400 PROTEIN"/>
    <property type="match status" value="1"/>
</dbReference>
<dbReference type="InParanoid" id="A0A2P5E205"/>
<protein>
    <submittedName>
        <fullName evidence="1">Uncharacterized protein</fullName>
    </submittedName>
</protein>
<reference evidence="2" key="1">
    <citation type="submission" date="2016-06" db="EMBL/GenBank/DDBJ databases">
        <title>Parallel loss of symbiosis genes in relatives of nitrogen-fixing non-legume Parasponia.</title>
        <authorList>
            <person name="Van Velzen R."/>
            <person name="Holmer R."/>
            <person name="Bu F."/>
            <person name="Rutten L."/>
            <person name="Van Zeijl A."/>
            <person name="Liu W."/>
            <person name="Santuari L."/>
            <person name="Cao Q."/>
            <person name="Sharma T."/>
            <person name="Shen D."/>
            <person name="Roswanjaya Y."/>
            <person name="Wardhani T."/>
            <person name="Kalhor M.S."/>
            <person name="Jansen J."/>
            <person name="Van den Hoogen J."/>
            <person name="Gungor B."/>
            <person name="Hartog M."/>
            <person name="Hontelez J."/>
            <person name="Verver J."/>
            <person name="Yang W.-C."/>
            <person name="Schijlen E."/>
            <person name="Repin R."/>
            <person name="Schilthuizen M."/>
            <person name="Schranz E."/>
            <person name="Heidstra R."/>
            <person name="Miyata K."/>
            <person name="Fedorova E."/>
            <person name="Kohlen W."/>
            <person name="Bisseling T."/>
            <person name="Smit S."/>
            <person name="Geurts R."/>
        </authorList>
    </citation>
    <scope>NUCLEOTIDE SEQUENCE [LARGE SCALE GENOMIC DNA]</scope>
    <source>
        <strain evidence="2">cv. RG33-2</strain>
    </source>
</reference>
<comment type="caution">
    <text evidence="1">The sequence shown here is derived from an EMBL/GenBank/DDBJ whole genome shotgun (WGS) entry which is preliminary data.</text>
</comment>
<sequence length="160" mass="18553">MEEELGYRVRVWSQNAEIDRVLERRSGRSVPEEFVVVVFIVPGEILQQAQVRNPQYVEQIGSILRHGGWSESDVSEIMEMVLVDNQVVLDALLLKVDRFSDSLQKAGWRFEEVSDALGFDFRSRKEKKNPDRFSFINGRLFTICILYCSNVNPDGFFFIN</sequence>
<evidence type="ECO:0000313" key="2">
    <source>
        <dbReference type="Proteomes" id="UP000237000"/>
    </source>
</evidence>
<name>A0A2P5E205_TREOI</name>
<dbReference type="STRING" id="63057.A0A2P5E205"/>
<dbReference type="AlphaFoldDB" id="A0A2P5E205"/>
<accession>A0A2P5E205</accession>
<evidence type="ECO:0000313" key="1">
    <source>
        <dbReference type="EMBL" id="PON79548.1"/>
    </source>
</evidence>
<organism evidence="1 2">
    <name type="scientific">Trema orientale</name>
    <name type="common">Charcoal tree</name>
    <name type="synonym">Celtis orientalis</name>
    <dbReference type="NCBI Taxonomy" id="63057"/>
    <lineage>
        <taxon>Eukaryota</taxon>
        <taxon>Viridiplantae</taxon>
        <taxon>Streptophyta</taxon>
        <taxon>Embryophyta</taxon>
        <taxon>Tracheophyta</taxon>
        <taxon>Spermatophyta</taxon>
        <taxon>Magnoliopsida</taxon>
        <taxon>eudicotyledons</taxon>
        <taxon>Gunneridae</taxon>
        <taxon>Pentapetalae</taxon>
        <taxon>rosids</taxon>
        <taxon>fabids</taxon>
        <taxon>Rosales</taxon>
        <taxon>Cannabaceae</taxon>
        <taxon>Trema</taxon>
    </lineage>
</organism>
<dbReference type="OrthoDB" id="1888829at2759"/>
<gene>
    <name evidence="1" type="ORF">TorRG33x02_235570</name>
</gene>
<proteinExistence type="predicted"/>
<dbReference type="Proteomes" id="UP000237000">
    <property type="component" value="Unassembled WGS sequence"/>
</dbReference>
<dbReference type="PANTHER" id="PTHR32011:SF2">
    <property type="entry name" value="OS08G0472400 PROTEIN"/>
    <property type="match status" value="1"/>
</dbReference>
<keyword evidence="2" id="KW-1185">Reference proteome</keyword>